<dbReference type="EMBL" id="CAWYQH010000103">
    <property type="protein sequence ID" value="CAK8686711.1"/>
    <property type="molecule type" value="Genomic_DNA"/>
</dbReference>
<dbReference type="SUPFAM" id="SSF52047">
    <property type="entry name" value="RNI-like"/>
    <property type="match status" value="1"/>
</dbReference>
<dbReference type="Proteomes" id="UP001642483">
    <property type="component" value="Unassembled WGS sequence"/>
</dbReference>
<reference evidence="1 2" key="1">
    <citation type="submission" date="2024-02" db="EMBL/GenBank/DDBJ databases">
        <authorList>
            <person name="Daric V."/>
            <person name="Darras S."/>
        </authorList>
    </citation>
    <scope>NUCLEOTIDE SEQUENCE [LARGE SCALE GENOMIC DNA]</scope>
</reference>
<comment type="caution">
    <text evidence="1">The sequence shown here is derived from an EMBL/GenBank/DDBJ whole genome shotgun (WGS) entry which is preliminary data.</text>
</comment>
<evidence type="ECO:0000313" key="2">
    <source>
        <dbReference type="Proteomes" id="UP001642483"/>
    </source>
</evidence>
<name>A0ABP0G4E5_CLALP</name>
<evidence type="ECO:0000313" key="1">
    <source>
        <dbReference type="EMBL" id="CAK8686711.1"/>
    </source>
</evidence>
<proteinExistence type="predicted"/>
<keyword evidence="2" id="KW-1185">Reference proteome</keyword>
<gene>
    <name evidence="1" type="ORF">CVLEPA_LOCUS18635</name>
</gene>
<dbReference type="InterPro" id="IPR032675">
    <property type="entry name" value="LRR_dom_sf"/>
</dbReference>
<organism evidence="1 2">
    <name type="scientific">Clavelina lepadiformis</name>
    <name type="common">Light-bulb sea squirt</name>
    <name type="synonym">Ascidia lepadiformis</name>
    <dbReference type="NCBI Taxonomy" id="159417"/>
    <lineage>
        <taxon>Eukaryota</taxon>
        <taxon>Metazoa</taxon>
        <taxon>Chordata</taxon>
        <taxon>Tunicata</taxon>
        <taxon>Ascidiacea</taxon>
        <taxon>Aplousobranchia</taxon>
        <taxon>Clavelinidae</taxon>
        <taxon>Clavelina</taxon>
    </lineage>
</organism>
<dbReference type="Gene3D" id="3.80.10.10">
    <property type="entry name" value="Ribonuclease Inhibitor"/>
    <property type="match status" value="1"/>
</dbReference>
<protein>
    <submittedName>
        <fullName evidence="1">Uncharacterized protein</fullName>
    </submittedName>
</protein>
<sequence>MPTQQRLDDILRQHSDDKTDILDFSNCQMSPYQADQICNYLKDHGVKMRNQKLNFYNCGMTSKTFSLIAEAICSLPYQLQEIDLRKNKLKKENIYDIISVLARTVSLVDLRGAFKDDGRPENAIESEGRDIKRALQRGLCIVVDNRTILGNIPVSTVITQYQAMTDGRGNYYHTTCTEKLLDVNQQSQLLPRCLLQEDILTKLSLEKHFCI</sequence>
<accession>A0ABP0G4E5</accession>